<dbReference type="CDD" id="cd00473">
    <property type="entry name" value="bS6"/>
    <property type="match status" value="1"/>
</dbReference>
<accession>A0A0S1SL46</accession>
<dbReference type="Pfam" id="PF01250">
    <property type="entry name" value="Ribosomal_S6"/>
    <property type="match status" value="1"/>
</dbReference>
<dbReference type="GO" id="GO:1990904">
    <property type="term" value="C:ribonucleoprotein complex"/>
    <property type="evidence" value="ECO:0007669"/>
    <property type="project" value="UniProtKB-KW"/>
</dbReference>
<keyword evidence="3" id="KW-0699">rRNA-binding</keyword>
<dbReference type="GO" id="GO:0005840">
    <property type="term" value="C:ribosome"/>
    <property type="evidence" value="ECO:0007669"/>
    <property type="project" value="UniProtKB-KW"/>
</dbReference>
<reference evidence="5" key="1">
    <citation type="submission" date="2015-10" db="EMBL/GenBank/DDBJ databases">
        <title>Analysis of five complete genome sequences for members of the class Peribacteria in the recently recognized Peregrinibacteria bacterial phylum.</title>
        <authorList>
            <person name="Anantharaman K."/>
            <person name="Brown C.T."/>
            <person name="Burstein D."/>
            <person name="Castelle C.J."/>
            <person name="Probst A.J."/>
            <person name="Thomas B.C."/>
            <person name="Williams K.H."/>
            <person name="Banfield J.F."/>
        </authorList>
    </citation>
    <scope>NUCLEOTIDE SEQUENCE [LARGE SCALE GENOMIC DNA]</scope>
</reference>
<sequence>MTSFVPTSEDTAIYEFCVLYPANLSQKEEQTLLKGMEEIFTEAEAKQLLRDAWGRRGLAYPIKKQTEGNFIVFYFEMDPQKLKEVNRQLGILPNLLRHLVVKPPKGYEVVKYSEHFEQWLKDRATAVETQRKEEETRLQRKVVAKAKIQAKRTEAKKKEVTSTLEEADLSKKLDELISDDTLGL</sequence>
<dbReference type="PANTHER" id="PTHR21011:SF1">
    <property type="entry name" value="SMALL RIBOSOMAL SUBUNIT PROTEIN BS6M"/>
    <property type="match status" value="1"/>
</dbReference>
<evidence type="ECO:0000313" key="4">
    <source>
        <dbReference type="EMBL" id="ALM13572.1"/>
    </source>
</evidence>
<dbReference type="KEGG" id="prf:PeribacterA2_0905"/>
<dbReference type="GO" id="GO:0003735">
    <property type="term" value="F:structural constituent of ribosome"/>
    <property type="evidence" value="ECO:0007669"/>
    <property type="project" value="InterPro"/>
</dbReference>
<evidence type="ECO:0000256" key="1">
    <source>
        <dbReference type="ARBA" id="ARBA00009512"/>
    </source>
</evidence>
<dbReference type="SUPFAM" id="SSF54995">
    <property type="entry name" value="Ribosomal protein S6"/>
    <property type="match status" value="1"/>
</dbReference>
<reference evidence="4 5" key="2">
    <citation type="journal article" date="2016" name="PeerJ">
        <title>Analysis of five complete genome sequences for members of the class Peribacteria in the recently recognized Peregrinibacteria bacterial phylum.</title>
        <authorList>
            <person name="Anantharaman K."/>
            <person name="Brown C.T."/>
            <person name="Burstein D."/>
            <person name="Castelle C.J."/>
            <person name="Probst A.J."/>
            <person name="Thomas B.C."/>
            <person name="Williams K.H."/>
            <person name="Banfield J.F."/>
        </authorList>
    </citation>
    <scope>NUCLEOTIDE SEQUENCE [LARGE SCALE GENOMIC DNA]</scope>
    <source>
        <strain evidence="4">RIFOXYD1_FULL_PER-ii_59_16</strain>
    </source>
</reference>
<dbReference type="NCBIfam" id="TIGR00166">
    <property type="entry name" value="S6"/>
    <property type="match status" value="1"/>
</dbReference>
<gene>
    <name evidence="3" type="primary">rpsF</name>
    <name evidence="4" type="ORF">PeribacterD1_0905</name>
</gene>
<dbReference type="Proteomes" id="UP000069135">
    <property type="component" value="Chromosome"/>
</dbReference>
<dbReference type="GO" id="GO:0070181">
    <property type="term" value="F:small ribosomal subunit rRNA binding"/>
    <property type="evidence" value="ECO:0007669"/>
    <property type="project" value="TreeGrafter"/>
</dbReference>
<keyword evidence="3" id="KW-0687">Ribonucleoprotein</keyword>
<accession>A0A0S1SUG5</accession>
<name>A0A0S1SQ89_9BACT</name>
<dbReference type="EMBL" id="CP013065">
    <property type="protein sequence ID" value="ALM13572.1"/>
    <property type="molecule type" value="Genomic_DNA"/>
</dbReference>
<organism evidence="4 5">
    <name type="scientific">Candidatus Peribacter riflensis</name>
    <dbReference type="NCBI Taxonomy" id="1735162"/>
    <lineage>
        <taxon>Bacteria</taxon>
        <taxon>Candidatus Peregrinibacteriota</taxon>
        <taxon>Candidatus Peribacteria</taxon>
        <taxon>Candidatus Peribacterales</taxon>
        <taxon>Candidatus Peribacteraceae</taxon>
        <taxon>Candidatus Peribacter</taxon>
    </lineage>
</organism>
<evidence type="ECO:0000256" key="3">
    <source>
        <dbReference type="HAMAP-Rule" id="MF_00360"/>
    </source>
</evidence>
<dbReference type="STRING" id="1735162.PeribacterB2_0907"/>
<comment type="similarity">
    <text evidence="1 3">Belongs to the bacterial ribosomal protein bS6 family.</text>
</comment>
<evidence type="ECO:0000313" key="5">
    <source>
        <dbReference type="Proteomes" id="UP000069135"/>
    </source>
</evidence>
<accession>A0A0S1SVV7</accession>
<evidence type="ECO:0000256" key="2">
    <source>
        <dbReference type="ARBA" id="ARBA00035294"/>
    </source>
</evidence>
<dbReference type="InterPro" id="IPR035980">
    <property type="entry name" value="Ribosomal_bS6_sf"/>
</dbReference>
<dbReference type="InterPro" id="IPR000529">
    <property type="entry name" value="Ribosomal_bS6"/>
</dbReference>
<proteinExistence type="inferred from homology"/>
<dbReference type="GO" id="GO:0005737">
    <property type="term" value="C:cytoplasm"/>
    <property type="evidence" value="ECO:0007669"/>
    <property type="project" value="UniProtKB-ARBA"/>
</dbReference>
<dbReference type="InterPro" id="IPR020814">
    <property type="entry name" value="Ribosomal_S6_plastid/chlpt"/>
</dbReference>
<accession>A0A0S1SQ89</accession>
<dbReference type="Gene3D" id="3.30.70.60">
    <property type="match status" value="1"/>
</dbReference>
<dbReference type="GO" id="GO:0006412">
    <property type="term" value="P:translation"/>
    <property type="evidence" value="ECO:0007669"/>
    <property type="project" value="UniProtKB-UniRule"/>
</dbReference>
<keyword evidence="3" id="KW-0689">Ribosomal protein</keyword>
<accession>A0A0S1SCJ2</accession>
<comment type="function">
    <text evidence="3">Binds together with bS18 to 16S ribosomal RNA.</text>
</comment>
<dbReference type="InterPro" id="IPR014717">
    <property type="entry name" value="Transl_elong_EF1B/ribsomal_bS6"/>
</dbReference>
<dbReference type="AlphaFoldDB" id="A0A0S1SQ89"/>
<dbReference type="PANTHER" id="PTHR21011">
    <property type="entry name" value="MITOCHONDRIAL 28S RIBOSOMAL PROTEIN S6"/>
    <property type="match status" value="1"/>
</dbReference>
<dbReference type="HAMAP" id="MF_00360">
    <property type="entry name" value="Ribosomal_bS6"/>
    <property type="match status" value="1"/>
</dbReference>
<protein>
    <recommendedName>
        <fullName evidence="2 3">Small ribosomal subunit protein bS6</fullName>
    </recommendedName>
</protein>
<keyword evidence="3" id="KW-0694">RNA-binding</keyword>